<feature type="transmembrane region" description="Helical" evidence="17">
    <location>
        <begin position="300"/>
        <end position="321"/>
    </location>
</feature>
<feature type="transmembrane region" description="Helical" evidence="17">
    <location>
        <begin position="88"/>
        <end position="104"/>
    </location>
</feature>
<keyword evidence="9" id="KW-1278">Translocase</keyword>
<feature type="transmembrane region" description="Helical" evidence="17">
    <location>
        <begin position="21"/>
        <end position="41"/>
    </location>
</feature>
<keyword evidence="14 17" id="KW-0496">Mitochondrion</keyword>
<evidence type="ECO:0000256" key="14">
    <source>
        <dbReference type="ARBA" id="ARBA00023128"/>
    </source>
</evidence>
<dbReference type="InterPro" id="IPR001750">
    <property type="entry name" value="ND/Mrp_TM"/>
</dbReference>
<feature type="transmembrane region" description="Helical" evidence="17">
    <location>
        <begin position="182"/>
        <end position="203"/>
    </location>
</feature>
<dbReference type="GO" id="GO:0031966">
    <property type="term" value="C:mitochondrial membrane"/>
    <property type="evidence" value="ECO:0007669"/>
    <property type="project" value="UniProtKB-SubCell"/>
</dbReference>
<dbReference type="AlphaFoldDB" id="A0A0S2M6V4"/>
<evidence type="ECO:0000256" key="2">
    <source>
        <dbReference type="ARBA" id="ARBA00004225"/>
    </source>
</evidence>
<dbReference type="PANTHER" id="PTHR43507">
    <property type="entry name" value="NADH-UBIQUINONE OXIDOREDUCTASE CHAIN 4"/>
    <property type="match status" value="1"/>
</dbReference>
<comment type="similarity">
    <text evidence="3 17">Belongs to the complex I subunit 4 family.</text>
</comment>
<keyword evidence="6 17" id="KW-0813">Transport</keyword>
<dbReference type="GO" id="GO:0015990">
    <property type="term" value="P:electron transport coupled proton transport"/>
    <property type="evidence" value="ECO:0007669"/>
    <property type="project" value="TreeGrafter"/>
</dbReference>
<evidence type="ECO:0000256" key="16">
    <source>
        <dbReference type="ARBA" id="ARBA00049551"/>
    </source>
</evidence>
<feature type="transmembrane region" description="Helical" evidence="17">
    <location>
        <begin position="372"/>
        <end position="400"/>
    </location>
</feature>
<evidence type="ECO:0000313" key="20">
    <source>
        <dbReference type="EMBL" id="ALO70414.1"/>
    </source>
</evidence>
<feature type="domain" description="NADH:ubiquinone oxidoreductase chain 4 N-terminal" evidence="19">
    <location>
        <begin position="1"/>
        <end position="103"/>
    </location>
</feature>
<feature type="transmembrane region" description="Helical" evidence="17">
    <location>
        <begin position="215"/>
        <end position="240"/>
    </location>
</feature>
<accession>A0A0S2M6V4</accession>
<dbReference type="GO" id="GO:0008137">
    <property type="term" value="F:NADH dehydrogenase (ubiquinone) activity"/>
    <property type="evidence" value="ECO:0007669"/>
    <property type="project" value="UniProtKB-UniRule"/>
</dbReference>
<dbReference type="GO" id="GO:0003954">
    <property type="term" value="F:NADH dehydrogenase activity"/>
    <property type="evidence" value="ECO:0007669"/>
    <property type="project" value="TreeGrafter"/>
</dbReference>
<evidence type="ECO:0000259" key="18">
    <source>
        <dbReference type="Pfam" id="PF00361"/>
    </source>
</evidence>
<evidence type="ECO:0000256" key="11">
    <source>
        <dbReference type="ARBA" id="ARBA00022989"/>
    </source>
</evidence>
<evidence type="ECO:0000256" key="6">
    <source>
        <dbReference type="ARBA" id="ARBA00022448"/>
    </source>
</evidence>
<dbReference type="GO" id="GO:0048039">
    <property type="term" value="F:ubiquinone binding"/>
    <property type="evidence" value="ECO:0007669"/>
    <property type="project" value="TreeGrafter"/>
</dbReference>
<feature type="domain" description="NADH:quinone oxidoreductase/Mrp antiporter transmembrane" evidence="18">
    <location>
        <begin position="106"/>
        <end position="389"/>
    </location>
</feature>
<protein>
    <recommendedName>
        <fullName evidence="5 17">NADH-ubiquinone oxidoreductase chain 4</fullName>
        <ecNumber evidence="4 17">7.1.1.2</ecNumber>
    </recommendedName>
</protein>
<feature type="transmembrane region" description="Helical" evidence="17">
    <location>
        <begin position="342"/>
        <end position="360"/>
    </location>
</feature>
<gene>
    <name evidence="20" type="primary">nad4</name>
</gene>
<evidence type="ECO:0000259" key="19">
    <source>
        <dbReference type="Pfam" id="PF01059"/>
    </source>
</evidence>
<feature type="transmembrane region" description="Helical" evidence="17">
    <location>
        <begin position="143"/>
        <end position="162"/>
    </location>
</feature>
<evidence type="ECO:0000256" key="3">
    <source>
        <dbReference type="ARBA" id="ARBA00009025"/>
    </source>
</evidence>
<name>A0A0S2M6V4_9COLE</name>
<evidence type="ECO:0000256" key="1">
    <source>
        <dbReference type="ARBA" id="ARBA00003257"/>
    </source>
</evidence>
<evidence type="ECO:0000256" key="12">
    <source>
        <dbReference type="ARBA" id="ARBA00023027"/>
    </source>
</evidence>
<evidence type="ECO:0000256" key="17">
    <source>
        <dbReference type="RuleBase" id="RU003297"/>
    </source>
</evidence>
<dbReference type="PRINTS" id="PR01437">
    <property type="entry name" value="NUOXDRDTASE4"/>
</dbReference>
<keyword evidence="13 17" id="KW-0830">Ubiquinone</keyword>
<evidence type="ECO:0000256" key="7">
    <source>
        <dbReference type="ARBA" id="ARBA00022660"/>
    </source>
</evidence>
<dbReference type="GO" id="GO:0042773">
    <property type="term" value="P:ATP synthesis coupled electron transport"/>
    <property type="evidence" value="ECO:0007669"/>
    <property type="project" value="InterPro"/>
</dbReference>
<feature type="transmembrane region" description="Helical" evidence="17">
    <location>
        <begin position="110"/>
        <end position="131"/>
    </location>
</feature>
<feature type="transmembrane region" description="Helical" evidence="17">
    <location>
        <begin position="246"/>
        <end position="265"/>
    </location>
</feature>
<keyword evidence="8 17" id="KW-0812">Transmembrane</keyword>
<feature type="transmembrane region" description="Helical" evidence="17">
    <location>
        <begin position="272"/>
        <end position="294"/>
    </location>
</feature>
<dbReference type="Pfam" id="PF00361">
    <property type="entry name" value="Proton_antipo_M"/>
    <property type="match status" value="1"/>
</dbReference>
<keyword evidence="7 17" id="KW-0679">Respiratory chain</keyword>
<keyword evidence="12 17" id="KW-0520">NAD</keyword>
<dbReference type="InterPro" id="IPR000260">
    <property type="entry name" value="NADH4_N"/>
</dbReference>
<evidence type="ECO:0000256" key="4">
    <source>
        <dbReference type="ARBA" id="ARBA00012944"/>
    </source>
</evidence>
<proteinExistence type="inferred from homology"/>
<dbReference type="EMBL" id="KT780635">
    <property type="protein sequence ID" value="ALO70414.1"/>
    <property type="molecule type" value="Genomic_DNA"/>
</dbReference>
<dbReference type="PANTHER" id="PTHR43507:SF20">
    <property type="entry name" value="NADH-UBIQUINONE OXIDOREDUCTASE CHAIN 4"/>
    <property type="match status" value="1"/>
</dbReference>
<geneLocation type="mitochondrion" evidence="20"/>
<evidence type="ECO:0000256" key="9">
    <source>
        <dbReference type="ARBA" id="ARBA00022967"/>
    </source>
</evidence>
<feature type="transmembrane region" description="Helical" evidence="17">
    <location>
        <begin position="421"/>
        <end position="447"/>
    </location>
</feature>
<comment type="subcellular location">
    <subcellularLocation>
        <location evidence="2 17">Mitochondrion membrane</location>
        <topology evidence="2 17">Multi-pass membrane protein</topology>
    </subcellularLocation>
</comment>
<comment type="catalytic activity">
    <reaction evidence="16 17">
        <text>a ubiquinone + NADH + 5 H(+)(in) = a ubiquinol + NAD(+) + 4 H(+)(out)</text>
        <dbReference type="Rhea" id="RHEA:29091"/>
        <dbReference type="Rhea" id="RHEA-COMP:9565"/>
        <dbReference type="Rhea" id="RHEA-COMP:9566"/>
        <dbReference type="ChEBI" id="CHEBI:15378"/>
        <dbReference type="ChEBI" id="CHEBI:16389"/>
        <dbReference type="ChEBI" id="CHEBI:17976"/>
        <dbReference type="ChEBI" id="CHEBI:57540"/>
        <dbReference type="ChEBI" id="CHEBI:57945"/>
        <dbReference type="EC" id="7.1.1.2"/>
    </reaction>
</comment>
<organism evidence="20">
    <name type="scientific">Brundinia marina</name>
    <dbReference type="NCBI Taxonomy" id="877875"/>
    <lineage>
        <taxon>Eukaryota</taxon>
        <taxon>Metazoa</taxon>
        <taxon>Ecdysozoa</taxon>
        <taxon>Arthropoda</taxon>
        <taxon>Hexapoda</taxon>
        <taxon>Insecta</taxon>
        <taxon>Pterygota</taxon>
        <taxon>Neoptera</taxon>
        <taxon>Endopterygota</taxon>
        <taxon>Coleoptera</taxon>
        <taxon>Polyphaga</taxon>
        <taxon>Staphyliniformia</taxon>
        <taxon>Staphylinidae</taxon>
        <taxon>Tachyporinae group</taxon>
        <taxon>Aleocharinae</taxon>
        <taxon>Athetini</taxon>
        <taxon>Brundinia</taxon>
    </lineage>
</organism>
<comment type="function">
    <text evidence="17">Core subunit of the mitochondrial membrane respiratory chain NADH dehydrogenase (Complex I) which catalyzes electron transfer from NADH through the respiratory chain, using ubiquinone as an electron acceptor. Essential for the catalytic activity and assembly of complex I.</text>
</comment>
<evidence type="ECO:0000256" key="15">
    <source>
        <dbReference type="ARBA" id="ARBA00023136"/>
    </source>
</evidence>
<dbReference type="InterPro" id="IPR003918">
    <property type="entry name" value="NADH_UbQ_OxRdtase"/>
</dbReference>
<keyword evidence="11 17" id="KW-1133">Transmembrane helix</keyword>
<evidence type="ECO:0000256" key="5">
    <source>
        <dbReference type="ARBA" id="ARBA00021006"/>
    </source>
</evidence>
<evidence type="ECO:0000256" key="8">
    <source>
        <dbReference type="ARBA" id="ARBA00022692"/>
    </source>
</evidence>
<dbReference type="EC" id="7.1.1.2" evidence="4 17"/>
<sequence length="450" mass="52480">MMKIIFMLVFMIPLSFFKKQYWLSQYLYFCMTFIFMINMKFNFQVESISYFFMNDLLSYCLILLSFWICSLMLLASAKVYNKQNYEQLFLFLILMLMLSLLMTFSSMNLFIFYLFFEMSLIPTLVLIIGWGYQPERIQAGTYLLFYTLFGSLPMMIFIFYYYNFNYSLNFFMLNVNISSLMLFMFMNFVFLVKMPMYFVHLWLPKAHVEAPVSGSMILAGVMLKLGGYGLMRMLSIFVFINNKFNFLFISISLVGGVIVSLVCLRQSDIKSLIAYSSVAHMGLVLAGLMTLNLWGLYGSLSMMVAHGLCSSGLFCLANMCYERLGSRSLYLNQGLINLMPSFSLWWFLLCSSNMAAPPSFNLLGEIMLMNSLVSWSFITMVMLMLISFFSAVYSLYLYSYSQHGMIYSGIYSFSNGNFREFLLLILHWLPLNLLVLKSELFYLWLYLNSL</sequence>
<feature type="transmembrane region" description="Helical" evidence="17">
    <location>
        <begin position="56"/>
        <end position="76"/>
    </location>
</feature>
<evidence type="ECO:0000256" key="10">
    <source>
        <dbReference type="ARBA" id="ARBA00022982"/>
    </source>
</evidence>
<keyword evidence="15 17" id="KW-0472">Membrane</keyword>
<evidence type="ECO:0000256" key="13">
    <source>
        <dbReference type="ARBA" id="ARBA00023075"/>
    </source>
</evidence>
<dbReference type="Pfam" id="PF01059">
    <property type="entry name" value="Oxidored_q5_N"/>
    <property type="match status" value="1"/>
</dbReference>
<reference evidence="20" key="1">
    <citation type="submission" date="2015-09" db="EMBL/GenBank/DDBJ databases">
        <title>Staphyliniformia phylogenetics from de novo mitogenomic assemblies.</title>
        <authorList>
            <person name="Favreau E.A."/>
            <person name="Linard B."/>
            <person name="Vogler A.P."/>
        </authorList>
    </citation>
    <scope>NUCLEOTIDE SEQUENCE</scope>
</reference>
<comment type="function">
    <text evidence="1">Core subunit of the mitochondrial membrane respiratory chain NADH dehydrogenase (Complex I) that is believed to belong to the minimal assembly required for catalysis. Complex I functions in the transfer of electrons from NADH to the respiratory chain. The immediate electron acceptor for the enzyme is believed to be ubiquinone.</text>
</comment>
<keyword evidence="10 17" id="KW-0249">Electron transport</keyword>